<dbReference type="PANTHER" id="PTHR33927:SF5">
    <property type="entry name" value="ENZYME, PUTATIVE (AFU_ORTHOLOGUE AFUA_8G01222)-RELATED"/>
    <property type="match status" value="1"/>
</dbReference>
<feature type="transmembrane region" description="Helical" evidence="2">
    <location>
        <begin position="752"/>
        <end position="770"/>
    </location>
</feature>
<name>A0A9P5X6I3_9AGAR</name>
<dbReference type="Gene3D" id="3.30.300.30">
    <property type="match status" value="1"/>
</dbReference>
<reference evidence="4" key="1">
    <citation type="submission" date="2020-11" db="EMBL/GenBank/DDBJ databases">
        <authorList>
            <consortium name="DOE Joint Genome Institute"/>
            <person name="Ahrendt S."/>
            <person name="Riley R."/>
            <person name="Andreopoulos W."/>
            <person name="Labutti K."/>
            <person name="Pangilinan J."/>
            <person name="Ruiz-Duenas F.J."/>
            <person name="Barrasa J.M."/>
            <person name="Sanchez-Garcia M."/>
            <person name="Camarero S."/>
            <person name="Miyauchi S."/>
            <person name="Serrano A."/>
            <person name="Linde D."/>
            <person name="Babiker R."/>
            <person name="Drula E."/>
            <person name="Ayuso-Fernandez I."/>
            <person name="Pacheco R."/>
            <person name="Padilla G."/>
            <person name="Ferreira P."/>
            <person name="Barriuso J."/>
            <person name="Kellner H."/>
            <person name="Castanera R."/>
            <person name="Alfaro M."/>
            <person name="Ramirez L."/>
            <person name="Pisabarro A.G."/>
            <person name="Kuo A."/>
            <person name="Tritt A."/>
            <person name="Lipzen A."/>
            <person name="He G."/>
            <person name="Yan M."/>
            <person name="Ng V."/>
            <person name="Cullen D."/>
            <person name="Martin F."/>
            <person name="Rosso M.-N."/>
            <person name="Henrissat B."/>
            <person name="Hibbett D."/>
            <person name="Martinez A.T."/>
            <person name="Grigoriev I.V."/>
        </authorList>
    </citation>
    <scope>NUCLEOTIDE SEQUENCE</scope>
    <source>
        <strain evidence="4">MF-IS2</strain>
    </source>
</reference>
<dbReference type="InterPro" id="IPR020845">
    <property type="entry name" value="AMP-binding_CS"/>
</dbReference>
<evidence type="ECO:0000259" key="3">
    <source>
        <dbReference type="Pfam" id="PF00501"/>
    </source>
</evidence>
<organism evidence="4 5">
    <name type="scientific">Macrolepiota fuliginosa MF-IS2</name>
    <dbReference type="NCBI Taxonomy" id="1400762"/>
    <lineage>
        <taxon>Eukaryota</taxon>
        <taxon>Fungi</taxon>
        <taxon>Dikarya</taxon>
        <taxon>Basidiomycota</taxon>
        <taxon>Agaricomycotina</taxon>
        <taxon>Agaricomycetes</taxon>
        <taxon>Agaricomycetidae</taxon>
        <taxon>Agaricales</taxon>
        <taxon>Agaricineae</taxon>
        <taxon>Agaricaceae</taxon>
        <taxon>Macrolepiota</taxon>
    </lineage>
</organism>
<keyword evidence="2" id="KW-0472">Membrane</keyword>
<dbReference type="InterPro" id="IPR052979">
    <property type="entry name" value="Adenylate-forming_domain"/>
</dbReference>
<sequence>MVILHQSQSQIHNLSPVDRALFYRFGIGEARESPFSCVHHAFEYHALRQPDTAAVIDFEERITYGELERQANCLAAHLRDMGVQPDSRVCVLVERSILMVVAILGVLKAGAAYIPLDGNIVSDTTLAHALGGSGSDIVLTLSKFITRVVGENVVNLENAICATSSAHCRKPKDLATTKGGAYVIYTSGTTGTPKGVDVSHRNVTNLLCLSPGNLHMEPGVRVSQLMNISFDMAAWEILGSMCNGSTLYLRGKTSKEWRTVMKLVDVVIATPSMLLPHNPRDYPNIKAVAVAGEPCPKSLADAWASHVKFYHCCGPTEVTIVNTMQLHSPDRALSIGKPIPNNNVYVLDPNTLEPLPIGTAGVMWAGGACVTRGYVNLPEKTAERYRPDPYAEKNGLMFNTGDLGRWNEDGTLTVLGRIDNQVKIKGFRVELDGVSSVMETFPGIHAATALLIDGELWGFVTPVVAKTEEIQAVVSKVQPYYAVPTRILHLDVFPKTANDKLDKRRLQELALESLQAESDDSTKSSVDGDSAPPSPPELKSPPPAYVSGPQSPSSERKSSSVTEVGSDISAIHKEEVAWAGYENDVIPEKTQRKYIRNLRHRVFSLYRRLFGIVFIINMGIFISLCVKGADAQRIGGIVIVNLFCAILMRQDYVINAFFNTCCAVPVSWPLAIRRVCARVYHIGGLHSGFAASGVVWLILFAGQATKQLLKHDKISAPTLTLTYMILVLLLGIVFLAYPTFRSKQHNKFEMAHRFLGWSATAMVWGQFTLLTNDYKGDEHLGRALVHAPHFWLLCILTCSIILPWIRLRKVSVRSEVLSRHAVRIYFDYTTPIPGSFARISDNPLFEWHGFATVPEPGKKGYSLVVSRAGDWTSKQIDNPPTALWVRGVPAFGVLRIVPLFRRLIFVATGSGIGPCAPCILEQRVPIRLLWTSPNVRGTFGDKLVDSILEKSPDAVIYDTRTHGKPDMVKLTFRLVKEFNAEAVCIISNQKLTEKVVYGMMSRGIPAFGAIWDS</sequence>
<dbReference type="InterPro" id="IPR042099">
    <property type="entry name" value="ANL_N_sf"/>
</dbReference>
<feature type="region of interest" description="Disordered" evidence="1">
    <location>
        <begin position="514"/>
        <end position="562"/>
    </location>
</feature>
<dbReference type="PROSITE" id="PS00455">
    <property type="entry name" value="AMP_BINDING"/>
    <property type="match status" value="1"/>
</dbReference>
<evidence type="ECO:0000256" key="2">
    <source>
        <dbReference type="SAM" id="Phobius"/>
    </source>
</evidence>
<keyword evidence="2" id="KW-0812">Transmembrane</keyword>
<dbReference type="SUPFAM" id="SSF56801">
    <property type="entry name" value="Acetyl-CoA synthetase-like"/>
    <property type="match status" value="1"/>
</dbReference>
<dbReference type="Pfam" id="PF00501">
    <property type="entry name" value="AMP-binding"/>
    <property type="match status" value="1"/>
</dbReference>
<feature type="transmembrane region" description="Helical" evidence="2">
    <location>
        <begin position="721"/>
        <end position="740"/>
    </location>
</feature>
<gene>
    <name evidence="4" type="ORF">P691DRAFT_735054</name>
</gene>
<dbReference type="Gene3D" id="3.40.50.12780">
    <property type="entry name" value="N-terminal domain of ligase-like"/>
    <property type="match status" value="1"/>
</dbReference>
<keyword evidence="2" id="KW-1133">Transmembrane helix</keyword>
<dbReference type="AlphaFoldDB" id="A0A9P5X6I3"/>
<dbReference type="InterPro" id="IPR010071">
    <property type="entry name" value="AA_adenyl_dom"/>
</dbReference>
<feature type="domain" description="AMP-dependent synthetase/ligase" evidence="3">
    <location>
        <begin position="42"/>
        <end position="374"/>
    </location>
</feature>
<evidence type="ECO:0000313" key="4">
    <source>
        <dbReference type="EMBL" id="KAF9445393.1"/>
    </source>
</evidence>
<feature type="compositionally biased region" description="Pro residues" evidence="1">
    <location>
        <begin position="532"/>
        <end position="544"/>
    </location>
</feature>
<proteinExistence type="predicted"/>
<dbReference type="InterPro" id="IPR045851">
    <property type="entry name" value="AMP-bd_C_sf"/>
</dbReference>
<feature type="transmembrane region" description="Helical" evidence="2">
    <location>
        <begin position="790"/>
        <end position="807"/>
    </location>
</feature>
<dbReference type="InterPro" id="IPR000873">
    <property type="entry name" value="AMP-dep_synth/lig_dom"/>
</dbReference>
<accession>A0A9P5X6I3</accession>
<dbReference type="NCBIfam" id="TIGR01733">
    <property type="entry name" value="AA-adenyl-dom"/>
    <property type="match status" value="1"/>
</dbReference>
<feature type="transmembrane region" description="Helical" evidence="2">
    <location>
        <begin position="679"/>
        <end position="701"/>
    </location>
</feature>
<dbReference type="PANTHER" id="PTHR33927">
    <property type="entry name" value="TRANSMEMBRANE PROTEIN"/>
    <property type="match status" value="1"/>
</dbReference>
<evidence type="ECO:0000313" key="5">
    <source>
        <dbReference type="Proteomes" id="UP000807342"/>
    </source>
</evidence>
<evidence type="ECO:0000256" key="1">
    <source>
        <dbReference type="SAM" id="MobiDB-lite"/>
    </source>
</evidence>
<dbReference type="Proteomes" id="UP000807342">
    <property type="component" value="Unassembled WGS sequence"/>
</dbReference>
<dbReference type="EMBL" id="MU151304">
    <property type="protein sequence ID" value="KAF9445393.1"/>
    <property type="molecule type" value="Genomic_DNA"/>
</dbReference>
<dbReference type="OrthoDB" id="408177at2759"/>
<feature type="transmembrane region" description="Helical" evidence="2">
    <location>
        <begin position="605"/>
        <end position="624"/>
    </location>
</feature>
<protein>
    <submittedName>
        <fullName evidence="4">Nonribosomal peptide synthetase 12</fullName>
    </submittedName>
</protein>
<comment type="caution">
    <text evidence="4">The sequence shown here is derived from an EMBL/GenBank/DDBJ whole genome shotgun (WGS) entry which is preliminary data.</text>
</comment>
<keyword evidence="5" id="KW-1185">Reference proteome</keyword>